<evidence type="ECO:0000313" key="1">
    <source>
        <dbReference type="EMBL" id="KAI4367133.1"/>
    </source>
</evidence>
<sequence>MGDSQTTVSVGEWSSLNGIHASEEADFMAEFPGSYFLSNVEAATMSFTWSYLEPTTTVAPADDTGDFYSSNFCYFQSPSHVDCGFCDINHEITTNVNGLSSVNVLGDESSLHEEGPELKGGFDVPEQERDDGGDKYGDKTVGKGRKRTHSMGNSTKTKRNVKSKKKQNVGLPSSPDEIDVNGGVNYHDSGVRYQEDDSAASKDQHAGSTSSSKDPTTDVPIKGKARARAGRGSSTDPQSLYARKRRERINERLRVLQSLVPNGTKVDISTMLEEAVHYVKFLQLQIKLLSSDDLWIYAPIAYNGMDIGLDATALLRARNSESRPGPSGSVV</sequence>
<accession>A0ACB9QTZ0</accession>
<gene>
    <name evidence="1" type="ORF">MLD38_022903</name>
</gene>
<name>A0ACB9QTZ0_9MYRT</name>
<keyword evidence="2" id="KW-1185">Reference proteome</keyword>
<dbReference type="EMBL" id="CM042885">
    <property type="protein sequence ID" value="KAI4367133.1"/>
    <property type="molecule type" value="Genomic_DNA"/>
</dbReference>
<dbReference type="Proteomes" id="UP001057402">
    <property type="component" value="Chromosome 6"/>
</dbReference>
<proteinExistence type="predicted"/>
<comment type="caution">
    <text evidence="1">The sequence shown here is derived from an EMBL/GenBank/DDBJ whole genome shotgun (WGS) entry which is preliminary data.</text>
</comment>
<protein>
    <submittedName>
        <fullName evidence="1">Uncharacterized protein</fullName>
    </submittedName>
</protein>
<evidence type="ECO:0000313" key="2">
    <source>
        <dbReference type="Proteomes" id="UP001057402"/>
    </source>
</evidence>
<organism evidence="1 2">
    <name type="scientific">Melastoma candidum</name>
    <dbReference type="NCBI Taxonomy" id="119954"/>
    <lineage>
        <taxon>Eukaryota</taxon>
        <taxon>Viridiplantae</taxon>
        <taxon>Streptophyta</taxon>
        <taxon>Embryophyta</taxon>
        <taxon>Tracheophyta</taxon>
        <taxon>Spermatophyta</taxon>
        <taxon>Magnoliopsida</taxon>
        <taxon>eudicotyledons</taxon>
        <taxon>Gunneridae</taxon>
        <taxon>Pentapetalae</taxon>
        <taxon>rosids</taxon>
        <taxon>malvids</taxon>
        <taxon>Myrtales</taxon>
        <taxon>Melastomataceae</taxon>
        <taxon>Melastomatoideae</taxon>
        <taxon>Melastomateae</taxon>
        <taxon>Melastoma</taxon>
    </lineage>
</organism>
<reference evidence="2" key="1">
    <citation type="journal article" date="2023" name="Front. Plant Sci.">
        <title>Chromosomal-level genome assembly of Melastoma candidum provides insights into trichome evolution.</title>
        <authorList>
            <person name="Zhong Y."/>
            <person name="Wu W."/>
            <person name="Sun C."/>
            <person name="Zou P."/>
            <person name="Liu Y."/>
            <person name="Dai S."/>
            <person name="Zhou R."/>
        </authorList>
    </citation>
    <scope>NUCLEOTIDE SEQUENCE [LARGE SCALE GENOMIC DNA]</scope>
</reference>